<name>A0ACD1FYB4_9EURO</name>
<keyword evidence="2" id="KW-1185">Reference proteome</keyword>
<evidence type="ECO:0000313" key="2">
    <source>
        <dbReference type="Proteomes" id="UP000249057"/>
    </source>
</evidence>
<gene>
    <name evidence="1" type="ORF">BO95DRAFT_446425</name>
</gene>
<dbReference type="Proteomes" id="UP000249057">
    <property type="component" value="Unassembled WGS sequence"/>
</dbReference>
<sequence length="74" mass="8316">MSWQRRGGARCALLLPVFLFLRWGPAYRQLEGEGEANAGREAPRQPSLSVRSVLRPEVVSRAWVIALSPNCPKR</sequence>
<organism evidence="1 2">
    <name type="scientific">Aspergillus brunneoviolaceus CBS 621.78</name>
    <dbReference type="NCBI Taxonomy" id="1450534"/>
    <lineage>
        <taxon>Eukaryota</taxon>
        <taxon>Fungi</taxon>
        <taxon>Dikarya</taxon>
        <taxon>Ascomycota</taxon>
        <taxon>Pezizomycotina</taxon>
        <taxon>Eurotiomycetes</taxon>
        <taxon>Eurotiomycetidae</taxon>
        <taxon>Eurotiales</taxon>
        <taxon>Aspergillaceae</taxon>
        <taxon>Aspergillus</taxon>
        <taxon>Aspergillus subgen. Circumdati</taxon>
    </lineage>
</organism>
<proteinExistence type="predicted"/>
<dbReference type="EMBL" id="KZ825380">
    <property type="protein sequence ID" value="RAH41976.1"/>
    <property type="molecule type" value="Genomic_DNA"/>
</dbReference>
<evidence type="ECO:0000313" key="1">
    <source>
        <dbReference type="EMBL" id="RAH41976.1"/>
    </source>
</evidence>
<accession>A0ACD1FYB4</accession>
<reference evidence="1" key="1">
    <citation type="submission" date="2018-02" db="EMBL/GenBank/DDBJ databases">
        <title>The genomes of Aspergillus section Nigri reveals drivers in fungal speciation.</title>
        <authorList>
            <consortium name="DOE Joint Genome Institute"/>
            <person name="Vesth T.C."/>
            <person name="Nybo J."/>
            <person name="Theobald S."/>
            <person name="Brandl J."/>
            <person name="Frisvad J.C."/>
            <person name="Nielsen K.F."/>
            <person name="Lyhne E.K."/>
            <person name="Kogle M.E."/>
            <person name="Kuo A."/>
            <person name="Riley R."/>
            <person name="Clum A."/>
            <person name="Nolan M."/>
            <person name="Lipzen A."/>
            <person name="Salamov A."/>
            <person name="Henrissat B."/>
            <person name="Wiebenga A."/>
            <person name="De vries R.P."/>
            <person name="Grigoriev I.V."/>
            <person name="Mortensen U.H."/>
            <person name="Andersen M.R."/>
            <person name="Baker S.E."/>
        </authorList>
    </citation>
    <scope>NUCLEOTIDE SEQUENCE</scope>
    <source>
        <strain evidence="1">CBS 621.78</strain>
    </source>
</reference>
<protein>
    <submittedName>
        <fullName evidence="1">Uncharacterized protein</fullName>
    </submittedName>
</protein>